<dbReference type="Gene3D" id="3.30.750.24">
    <property type="entry name" value="STAS domain"/>
    <property type="match status" value="1"/>
</dbReference>
<gene>
    <name evidence="4" type="ORF">GFH48_03960</name>
</gene>
<name>A0A5Q0L6F5_9ACTN</name>
<proteinExistence type="inferred from homology"/>
<organism evidence="4 5">
    <name type="scientific">Streptomyces fagopyri</name>
    <dbReference type="NCBI Taxonomy" id="2662397"/>
    <lineage>
        <taxon>Bacteria</taxon>
        <taxon>Bacillati</taxon>
        <taxon>Actinomycetota</taxon>
        <taxon>Actinomycetes</taxon>
        <taxon>Kitasatosporales</taxon>
        <taxon>Streptomycetaceae</taxon>
        <taxon>Streptomyces</taxon>
    </lineage>
</organism>
<sequence length="123" mass="13320">MPDELEATVTYAEAQDAFVVRVGGDIDHESAPQLEEALDLARRVGAARTVVDLSGTLFADSSILHVLLEAQRAHRACGTFMVVCGPFREIVRRLFDVTGTEGFFVLTDSVRAAMTVPDPTVGR</sequence>
<dbReference type="RefSeq" id="WP_153286900.1">
    <property type="nucleotide sequence ID" value="NZ_CP045643.1"/>
</dbReference>
<feature type="domain" description="STAS" evidence="3">
    <location>
        <begin position="7"/>
        <end position="117"/>
    </location>
</feature>
<dbReference type="InterPro" id="IPR036513">
    <property type="entry name" value="STAS_dom_sf"/>
</dbReference>
<evidence type="ECO:0000313" key="5">
    <source>
        <dbReference type="Proteomes" id="UP000326179"/>
    </source>
</evidence>
<dbReference type="Proteomes" id="UP000326179">
    <property type="component" value="Chromosome"/>
</dbReference>
<dbReference type="EMBL" id="CP045643">
    <property type="protein sequence ID" value="QFZ72531.1"/>
    <property type="molecule type" value="Genomic_DNA"/>
</dbReference>
<reference evidence="4 5" key="1">
    <citation type="submission" date="2019-10" db="EMBL/GenBank/DDBJ databases">
        <title>A novel species.</title>
        <authorList>
            <person name="Gao J."/>
        </authorList>
    </citation>
    <scope>NUCLEOTIDE SEQUENCE [LARGE SCALE GENOMIC DNA]</scope>
    <source>
        <strain evidence="4 5">QMT-28</strain>
    </source>
</reference>
<dbReference type="NCBIfam" id="TIGR00377">
    <property type="entry name" value="ant_ant_sig"/>
    <property type="match status" value="1"/>
</dbReference>
<dbReference type="InterPro" id="IPR002645">
    <property type="entry name" value="STAS_dom"/>
</dbReference>
<comment type="similarity">
    <text evidence="1 2">Belongs to the anti-sigma-factor antagonist family.</text>
</comment>
<keyword evidence="5" id="KW-1185">Reference proteome</keyword>
<dbReference type="PANTHER" id="PTHR33495">
    <property type="entry name" value="ANTI-SIGMA FACTOR ANTAGONIST TM_1081-RELATED-RELATED"/>
    <property type="match status" value="1"/>
</dbReference>
<dbReference type="SUPFAM" id="SSF52091">
    <property type="entry name" value="SpoIIaa-like"/>
    <property type="match status" value="1"/>
</dbReference>
<dbReference type="AlphaFoldDB" id="A0A5Q0L6F5"/>
<evidence type="ECO:0000259" key="3">
    <source>
        <dbReference type="PROSITE" id="PS50801"/>
    </source>
</evidence>
<evidence type="ECO:0000256" key="2">
    <source>
        <dbReference type="RuleBase" id="RU003749"/>
    </source>
</evidence>
<protein>
    <recommendedName>
        <fullName evidence="2">Anti-sigma factor antagonist</fullName>
    </recommendedName>
</protein>
<dbReference type="PANTHER" id="PTHR33495:SF2">
    <property type="entry name" value="ANTI-SIGMA FACTOR ANTAGONIST TM_1081-RELATED"/>
    <property type="match status" value="1"/>
</dbReference>
<dbReference type="KEGG" id="sfy:GFH48_03960"/>
<dbReference type="CDD" id="cd07043">
    <property type="entry name" value="STAS_anti-anti-sigma_factors"/>
    <property type="match status" value="1"/>
</dbReference>
<dbReference type="PROSITE" id="PS50801">
    <property type="entry name" value="STAS"/>
    <property type="match status" value="1"/>
</dbReference>
<evidence type="ECO:0000256" key="1">
    <source>
        <dbReference type="ARBA" id="ARBA00009013"/>
    </source>
</evidence>
<dbReference type="GO" id="GO:0043856">
    <property type="term" value="F:anti-sigma factor antagonist activity"/>
    <property type="evidence" value="ECO:0007669"/>
    <property type="project" value="InterPro"/>
</dbReference>
<dbReference type="Pfam" id="PF01740">
    <property type="entry name" value="STAS"/>
    <property type="match status" value="1"/>
</dbReference>
<accession>A0A5Q0L6F5</accession>
<dbReference type="InterPro" id="IPR003658">
    <property type="entry name" value="Anti-sigma_ant"/>
</dbReference>
<evidence type="ECO:0000313" key="4">
    <source>
        <dbReference type="EMBL" id="QFZ72531.1"/>
    </source>
</evidence>